<protein>
    <submittedName>
        <fullName evidence="2">Acyl carrier protein</fullName>
    </submittedName>
</protein>
<sequence>MQRCSRRSRAGLVDVVVMKQMIKLEIETVIVAILADKLVVDVDAVTSSARLVEDLGADSLNFLDIALEINCVLGIELPPEGLASIRNVEDLYRVVHQAIAQASV</sequence>
<dbReference type="AlphaFoldDB" id="A0AAE6V430"/>
<dbReference type="PROSITE" id="PS50075">
    <property type="entry name" value="CARRIER"/>
    <property type="match status" value="1"/>
</dbReference>
<dbReference type="SUPFAM" id="SSF47336">
    <property type="entry name" value="ACP-like"/>
    <property type="match status" value="1"/>
</dbReference>
<organism evidence="2 3">
    <name type="scientific">Pseudomonas monteilii</name>
    <dbReference type="NCBI Taxonomy" id="76759"/>
    <lineage>
        <taxon>Bacteria</taxon>
        <taxon>Pseudomonadati</taxon>
        <taxon>Pseudomonadota</taxon>
        <taxon>Gammaproteobacteria</taxon>
        <taxon>Pseudomonadales</taxon>
        <taxon>Pseudomonadaceae</taxon>
        <taxon>Pseudomonas</taxon>
    </lineage>
</organism>
<feature type="domain" description="Carrier" evidence="1">
    <location>
        <begin position="21"/>
        <end position="99"/>
    </location>
</feature>
<evidence type="ECO:0000313" key="3">
    <source>
        <dbReference type="Proteomes" id="UP000464593"/>
    </source>
</evidence>
<gene>
    <name evidence="2" type="ORF">TCK1_3626</name>
</gene>
<accession>A0AAE6V430</accession>
<dbReference type="Proteomes" id="UP000464593">
    <property type="component" value="Chromosome"/>
</dbReference>
<dbReference type="Gene3D" id="1.10.1200.10">
    <property type="entry name" value="ACP-like"/>
    <property type="match status" value="1"/>
</dbReference>
<evidence type="ECO:0000313" key="2">
    <source>
        <dbReference type="EMBL" id="QHB28972.1"/>
    </source>
</evidence>
<dbReference type="Pfam" id="PF00550">
    <property type="entry name" value="PP-binding"/>
    <property type="match status" value="1"/>
</dbReference>
<proteinExistence type="predicted"/>
<dbReference type="InterPro" id="IPR009081">
    <property type="entry name" value="PP-bd_ACP"/>
</dbReference>
<reference evidence="2 3" key="1">
    <citation type="submission" date="2019-05" db="EMBL/GenBank/DDBJ databases">
        <title>Complete genome sequence of Pseudomonas Pseudomonas resinovorans.</title>
        <authorList>
            <person name="Chen H.-P."/>
        </authorList>
    </citation>
    <scope>NUCLEOTIDE SEQUENCE [LARGE SCALE GENOMIC DNA]</scope>
    <source>
        <strain evidence="2 3">TCU-CK1</strain>
    </source>
</reference>
<evidence type="ECO:0000259" key="1">
    <source>
        <dbReference type="PROSITE" id="PS50075"/>
    </source>
</evidence>
<dbReference type="EMBL" id="CP040324">
    <property type="protein sequence ID" value="QHB28972.1"/>
    <property type="molecule type" value="Genomic_DNA"/>
</dbReference>
<name>A0AAE6V430_9PSED</name>
<dbReference type="InterPro" id="IPR036736">
    <property type="entry name" value="ACP-like_sf"/>
</dbReference>